<feature type="transmembrane region" description="Helical" evidence="2">
    <location>
        <begin position="40"/>
        <end position="60"/>
    </location>
</feature>
<sequence>MPCPGRAVSVHRMNAGTVSPSPSPAPGHPRRTAADRAASAGLAVTVLVAGFFTGVIGPLIAIACGSCQDGVRGPLRFDAALIAVAQYAVPLVTLGTVAGVFASRRCGRVAGAGLGVLAALLVTMLVLGRFTA</sequence>
<dbReference type="Proteomes" id="UP000198928">
    <property type="component" value="Unassembled WGS sequence"/>
</dbReference>
<keyword evidence="4" id="KW-1185">Reference proteome</keyword>
<dbReference type="AlphaFoldDB" id="A0A1I4G253"/>
<organism evidence="3 4">
    <name type="scientific">Streptomyces pini</name>
    <dbReference type="NCBI Taxonomy" id="1520580"/>
    <lineage>
        <taxon>Bacteria</taxon>
        <taxon>Bacillati</taxon>
        <taxon>Actinomycetota</taxon>
        <taxon>Actinomycetes</taxon>
        <taxon>Kitasatosporales</taxon>
        <taxon>Streptomycetaceae</taxon>
        <taxon>Streptomyces</taxon>
    </lineage>
</organism>
<accession>A0A1I4G253</accession>
<feature type="transmembrane region" description="Helical" evidence="2">
    <location>
        <begin position="80"/>
        <end position="102"/>
    </location>
</feature>
<name>A0A1I4G253_9ACTN</name>
<feature type="region of interest" description="Disordered" evidence="1">
    <location>
        <begin position="12"/>
        <end position="32"/>
    </location>
</feature>
<feature type="transmembrane region" description="Helical" evidence="2">
    <location>
        <begin position="109"/>
        <end position="130"/>
    </location>
</feature>
<evidence type="ECO:0000256" key="1">
    <source>
        <dbReference type="SAM" id="MobiDB-lite"/>
    </source>
</evidence>
<reference evidence="4" key="1">
    <citation type="submission" date="2016-10" db="EMBL/GenBank/DDBJ databases">
        <authorList>
            <person name="Varghese N."/>
            <person name="Submissions S."/>
        </authorList>
    </citation>
    <scope>NUCLEOTIDE SEQUENCE [LARGE SCALE GENOMIC DNA]</scope>
    <source>
        <strain evidence="4">PL19</strain>
    </source>
</reference>
<dbReference type="EMBL" id="FOSG01000015">
    <property type="protein sequence ID" value="SFL24232.1"/>
    <property type="molecule type" value="Genomic_DNA"/>
</dbReference>
<gene>
    <name evidence="3" type="ORF">SAMN05192584_11574</name>
</gene>
<keyword evidence="2" id="KW-0812">Transmembrane</keyword>
<evidence type="ECO:0000313" key="3">
    <source>
        <dbReference type="EMBL" id="SFL24232.1"/>
    </source>
</evidence>
<protein>
    <submittedName>
        <fullName evidence="3">Uncharacterized protein</fullName>
    </submittedName>
</protein>
<evidence type="ECO:0000256" key="2">
    <source>
        <dbReference type="SAM" id="Phobius"/>
    </source>
</evidence>
<evidence type="ECO:0000313" key="4">
    <source>
        <dbReference type="Proteomes" id="UP000198928"/>
    </source>
</evidence>
<keyword evidence="2" id="KW-1133">Transmembrane helix</keyword>
<proteinExistence type="predicted"/>
<keyword evidence="2" id="KW-0472">Membrane</keyword>